<dbReference type="SMART" id="SM00409">
    <property type="entry name" value="IG"/>
    <property type="match status" value="1"/>
</dbReference>
<dbReference type="InterPro" id="IPR007110">
    <property type="entry name" value="Ig-like_dom"/>
</dbReference>
<organism evidence="5 6">
    <name type="scientific">Sparus aurata</name>
    <name type="common">Gilthead sea bream</name>
    <dbReference type="NCBI Taxonomy" id="8175"/>
    <lineage>
        <taxon>Eukaryota</taxon>
        <taxon>Metazoa</taxon>
        <taxon>Chordata</taxon>
        <taxon>Craniata</taxon>
        <taxon>Vertebrata</taxon>
        <taxon>Euteleostomi</taxon>
        <taxon>Actinopterygii</taxon>
        <taxon>Neopterygii</taxon>
        <taxon>Teleostei</taxon>
        <taxon>Neoteleostei</taxon>
        <taxon>Acanthomorphata</taxon>
        <taxon>Eupercaria</taxon>
        <taxon>Spariformes</taxon>
        <taxon>Sparidae</taxon>
        <taxon>Sparus</taxon>
    </lineage>
</organism>
<dbReference type="AlphaFoldDB" id="A0A671X3X8"/>
<dbReference type="InterPro" id="IPR003599">
    <property type="entry name" value="Ig_sub"/>
</dbReference>
<dbReference type="Pfam" id="PF13927">
    <property type="entry name" value="Ig_3"/>
    <property type="match status" value="1"/>
</dbReference>
<dbReference type="InParanoid" id="A0A671X3X8"/>
<feature type="domain" description="Ig-like" evidence="4">
    <location>
        <begin position="7"/>
        <end position="83"/>
    </location>
</feature>
<reference evidence="5" key="3">
    <citation type="submission" date="2025-09" db="UniProtKB">
        <authorList>
            <consortium name="Ensembl"/>
        </authorList>
    </citation>
    <scope>IDENTIFICATION</scope>
</reference>
<dbReference type="PANTHER" id="PTHR24100">
    <property type="entry name" value="BUTYROPHILIN"/>
    <property type="match status" value="1"/>
</dbReference>
<dbReference type="GeneTree" id="ENSGT00400000025126"/>
<dbReference type="PROSITE" id="PS50835">
    <property type="entry name" value="IG_LIKE"/>
    <property type="match status" value="1"/>
</dbReference>
<dbReference type="InterPro" id="IPR036179">
    <property type="entry name" value="Ig-like_dom_sf"/>
</dbReference>
<keyword evidence="2" id="KW-0472">Membrane</keyword>
<dbReference type="GO" id="GO:0050852">
    <property type="term" value="P:T cell receptor signaling pathway"/>
    <property type="evidence" value="ECO:0007669"/>
    <property type="project" value="TreeGrafter"/>
</dbReference>
<dbReference type="SUPFAM" id="SSF48726">
    <property type="entry name" value="Immunoglobulin"/>
    <property type="match status" value="1"/>
</dbReference>
<evidence type="ECO:0000256" key="3">
    <source>
        <dbReference type="ARBA" id="ARBA00023319"/>
    </source>
</evidence>
<dbReference type="GO" id="GO:0009897">
    <property type="term" value="C:external side of plasma membrane"/>
    <property type="evidence" value="ECO:0007669"/>
    <property type="project" value="TreeGrafter"/>
</dbReference>
<evidence type="ECO:0000256" key="1">
    <source>
        <dbReference type="ARBA" id="ARBA00004370"/>
    </source>
</evidence>
<dbReference type="GO" id="GO:0001817">
    <property type="term" value="P:regulation of cytokine production"/>
    <property type="evidence" value="ECO:0007669"/>
    <property type="project" value="TreeGrafter"/>
</dbReference>
<dbReference type="InterPro" id="IPR013783">
    <property type="entry name" value="Ig-like_fold"/>
</dbReference>
<comment type="subcellular location">
    <subcellularLocation>
        <location evidence="1">Membrane</location>
    </subcellularLocation>
</comment>
<protein>
    <recommendedName>
        <fullName evidence="4">Ig-like domain-containing protein</fullName>
    </recommendedName>
</protein>
<dbReference type="Gene3D" id="2.60.40.10">
    <property type="entry name" value="Immunoglobulins"/>
    <property type="match status" value="1"/>
</dbReference>
<keyword evidence="6" id="KW-1185">Reference proteome</keyword>
<evidence type="ECO:0000259" key="4">
    <source>
        <dbReference type="PROSITE" id="PS50835"/>
    </source>
</evidence>
<keyword evidence="3" id="KW-0393">Immunoglobulin domain</keyword>
<evidence type="ECO:0000256" key="2">
    <source>
        <dbReference type="ARBA" id="ARBA00023136"/>
    </source>
</evidence>
<dbReference type="Ensembl" id="ENSSAUT00010047316.1">
    <property type="protein sequence ID" value="ENSSAUP00010045001.1"/>
    <property type="gene ID" value="ENSSAUG00010018810.1"/>
</dbReference>
<proteinExistence type="predicted"/>
<name>A0A671X3X8_SPAAU</name>
<evidence type="ECO:0000313" key="5">
    <source>
        <dbReference type="Ensembl" id="ENSSAUP00010045001.1"/>
    </source>
</evidence>
<reference evidence="5" key="2">
    <citation type="submission" date="2025-08" db="UniProtKB">
        <authorList>
            <consortium name="Ensembl"/>
        </authorList>
    </citation>
    <scope>IDENTIFICATION</scope>
</reference>
<accession>A0A671X3X8</accession>
<dbReference type="GO" id="GO:0005102">
    <property type="term" value="F:signaling receptor binding"/>
    <property type="evidence" value="ECO:0007669"/>
    <property type="project" value="TreeGrafter"/>
</dbReference>
<evidence type="ECO:0000313" key="6">
    <source>
        <dbReference type="Proteomes" id="UP000472265"/>
    </source>
</evidence>
<dbReference type="Proteomes" id="UP000472265">
    <property type="component" value="Chromosome 3"/>
</dbReference>
<sequence>MFLSSTGYGTVLPAEEIKTDEGSNVTLQCRLDPKINLVHLGSFWLLQYRGRTTVDHEDLREGNLTLHICSVQLSDAGLYRCYVPRLRAGCTINIVVETILKSKAGKSREISLG</sequence>
<reference evidence="5" key="1">
    <citation type="submission" date="2021-04" db="EMBL/GenBank/DDBJ databases">
        <authorList>
            <consortium name="Wellcome Sanger Institute Data Sharing"/>
        </authorList>
    </citation>
    <scope>NUCLEOTIDE SEQUENCE [LARGE SCALE GENOMIC DNA]</scope>
</reference>
<dbReference type="InterPro" id="IPR050504">
    <property type="entry name" value="IgSF_BTN/MOG"/>
</dbReference>